<dbReference type="InterPro" id="IPR025660">
    <property type="entry name" value="Pept_his_AS"/>
</dbReference>
<keyword evidence="2" id="KW-0645">Protease</keyword>
<name>A0A6N2MZZ8_SALVM</name>
<evidence type="ECO:0000313" key="8">
    <source>
        <dbReference type="EMBL" id="VFU59119.1"/>
    </source>
</evidence>
<proteinExistence type="inferred from homology"/>
<dbReference type="SUPFAM" id="SSF54001">
    <property type="entry name" value="Cysteine proteinases"/>
    <property type="match status" value="1"/>
</dbReference>
<evidence type="ECO:0000259" key="7">
    <source>
        <dbReference type="SMART" id="SM00645"/>
    </source>
</evidence>
<keyword evidence="3" id="KW-0378">Hydrolase</keyword>
<dbReference type="PROSITE" id="PS00640">
    <property type="entry name" value="THIOL_PROTEASE_ASN"/>
    <property type="match status" value="1"/>
</dbReference>
<evidence type="ECO:0000256" key="6">
    <source>
        <dbReference type="SAM" id="SignalP"/>
    </source>
</evidence>
<keyword evidence="5" id="KW-1015">Disulfide bond</keyword>
<dbReference type="PANTHER" id="PTHR12411">
    <property type="entry name" value="CYSTEINE PROTEASE FAMILY C1-RELATED"/>
    <property type="match status" value="1"/>
</dbReference>
<feature type="signal peptide" evidence="6">
    <location>
        <begin position="1"/>
        <end position="28"/>
    </location>
</feature>
<dbReference type="InterPro" id="IPR025661">
    <property type="entry name" value="Pept_asp_AS"/>
</dbReference>
<dbReference type="InterPro" id="IPR013128">
    <property type="entry name" value="Peptidase_C1A"/>
</dbReference>
<protein>
    <recommendedName>
        <fullName evidence="7">Peptidase C1A papain C-terminal domain-containing protein</fullName>
    </recommendedName>
</protein>
<dbReference type="AlphaFoldDB" id="A0A6N2MZZ8"/>
<evidence type="ECO:0000256" key="1">
    <source>
        <dbReference type="ARBA" id="ARBA00008455"/>
    </source>
</evidence>
<reference evidence="8" key="1">
    <citation type="submission" date="2019-03" db="EMBL/GenBank/DDBJ databases">
        <authorList>
            <person name="Mank J."/>
            <person name="Almeida P."/>
        </authorList>
    </citation>
    <scope>NUCLEOTIDE SEQUENCE</scope>
    <source>
        <strain evidence="8">78183</strain>
    </source>
</reference>
<sequence length="261" mass="29084">MRKSIMLRNCGLILMVLCILWIPSRVSSSENKMTSIYDPRYIEQRFEDWLARYGREYENRDEWSLRFGIYQSNVHNRHTAKNIYEECENSTELPATVDWRKKGAVTPIKDQGRCVAAVEGINKIKTGKLVSLSEQELVDCDVSSDTQGCKVKISGYVAVPANNENRLQAAVAQQPVSVAIDAGGFEFQLYSSGIFSGSCGDQLNHGVAAVGYGESSGRKYWLVKNSWGSDWGESGYIRIKRGSGNKKGICGIAMEPSYPVK</sequence>
<dbReference type="EMBL" id="CAADRP010002021">
    <property type="protein sequence ID" value="VFU59119.1"/>
    <property type="molecule type" value="Genomic_DNA"/>
</dbReference>
<dbReference type="CDD" id="cd02248">
    <property type="entry name" value="Peptidase_C1A"/>
    <property type="match status" value="1"/>
</dbReference>
<dbReference type="Pfam" id="PF00112">
    <property type="entry name" value="Peptidase_C1"/>
    <property type="match status" value="2"/>
</dbReference>
<keyword evidence="4" id="KW-0788">Thiol protease</keyword>
<evidence type="ECO:0000256" key="4">
    <source>
        <dbReference type="ARBA" id="ARBA00022807"/>
    </source>
</evidence>
<dbReference type="InterPro" id="IPR000668">
    <property type="entry name" value="Peptidase_C1A_C"/>
</dbReference>
<dbReference type="GO" id="GO:0006508">
    <property type="term" value="P:proteolysis"/>
    <property type="evidence" value="ECO:0007669"/>
    <property type="project" value="UniProtKB-KW"/>
</dbReference>
<accession>A0A6N2MZZ8</accession>
<evidence type="ECO:0000256" key="3">
    <source>
        <dbReference type="ARBA" id="ARBA00022801"/>
    </source>
</evidence>
<dbReference type="InterPro" id="IPR038765">
    <property type="entry name" value="Papain-like_cys_pep_sf"/>
</dbReference>
<evidence type="ECO:0000256" key="2">
    <source>
        <dbReference type="ARBA" id="ARBA00022670"/>
    </source>
</evidence>
<feature type="chain" id="PRO_5026933543" description="Peptidase C1A papain C-terminal domain-containing protein" evidence="6">
    <location>
        <begin position="29"/>
        <end position="261"/>
    </location>
</feature>
<dbReference type="Gene3D" id="3.90.70.10">
    <property type="entry name" value="Cysteine proteinases"/>
    <property type="match status" value="2"/>
</dbReference>
<dbReference type="SMART" id="SM00645">
    <property type="entry name" value="Pept_C1"/>
    <property type="match status" value="1"/>
</dbReference>
<gene>
    <name evidence="8" type="ORF">SVIM_LOCUS434494</name>
</gene>
<dbReference type="GO" id="GO:0008234">
    <property type="term" value="F:cysteine-type peptidase activity"/>
    <property type="evidence" value="ECO:0007669"/>
    <property type="project" value="UniProtKB-KW"/>
</dbReference>
<comment type="similarity">
    <text evidence="1">Belongs to the peptidase C1 family.</text>
</comment>
<organism evidence="8">
    <name type="scientific">Salix viminalis</name>
    <name type="common">Common osier</name>
    <name type="synonym">Basket willow</name>
    <dbReference type="NCBI Taxonomy" id="40686"/>
    <lineage>
        <taxon>Eukaryota</taxon>
        <taxon>Viridiplantae</taxon>
        <taxon>Streptophyta</taxon>
        <taxon>Embryophyta</taxon>
        <taxon>Tracheophyta</taxon>
        <taxon>Spermatophyta</taxon>
        <taxon>Magnoliopsida</taxon>
        <taxon>eudicotyledons</taxon>
        <taxon>Gunneridae</taxon>
        <taxon>Pentapetalae</taxon>
        <taxon>rosids</taxon>
        <taxon>fabids</taxon>
        <taxon>Malpighiales</taxon>
        <taxon>Salicaceae</taxon>
        <taxon>Saliceae</taxon>
        <taxon>Salix</taxon>
    </lineage>
</organism>
<evidence type="ECO:0000256" key="5">
    <source>
        <dbReference type="ARBA" id="ARBA00023157"/>
    </source>
</evidence>
<dbReference type="PROSITE" id="PS00639">
    <property type="entry name" value="THIOL_PROTEASE_HIS"/>
    <property type="match status" value="1"/>
</dbReference>
<keyword evidence="6" id="KW-0732">Signal</keyword>
<feature type="domain" description="Peptidase C1A papain C-terminal" evidence="7">
    <location>
        <begin position="93"/>
        <end position="260"/>
    </location>
</feature>
<dbReference type="InterPro" id="IPR039417">
    <property type="entry name" value="Peptidase_C1A_papain-like"/>
</dbReference>